<organism evidence="1">
    <name type="scientific">viral metagenome</name>
    <dbReference type="NCBI Taxonomy" id="1070528"/>
    <lineage>
        <taxon>unclassified sequences</taxon>
        <taxon>metagenomes</taxon>
        <taxon>organismal metagenomes</taxon>
    </lineage>
</organism>
<accession>A0A6C0LEE7</accession>
<dbReference type="EMBL" id="MN740468">
    <property type="protein sequence ID" value="QHU28061.1"/>
    <property type="molecule type" value="Genomic_DNA"/>
</dbReference>
<name>A0A6C0LEE7_9ZZZZ</name>
<evidence type="ECO:0000313" key="1">
    <source>
        <dbReference type="EMBL" id="QHU28061.1"/>
    </source>
</evidence>
<dbReference type="AlphaFoldDB" id="A0A6C0LEE7"/>
<sequence>MEEELLSIIDEIECLRRLDKYDENINTFVLIYRLEQQYQQILEKIKDKESKCSNCKHNFEHEKHKNYYEELILCDECLESFTNGPAEEDTDMTELVELVQGFNTK</sequence>
<proteinExistence type="predicted"/>
<reference evidence="1" key="1">
    <citation type="journal article" date="2020" name="Nature">
        <title>Giant virus diversity and host interactions through global metagenomics.</title>
        <authorList>
            <person name="Schulz F."/>
            <person name="Roux S."/>
            <person name="Paez-Espino D."/>
            <person name="Jungbluth S."/>
            <person name="Walsh D.A."/>
            <person name="Denef V.J."/>
            <person name="McMahon K.D."/>
            <person name="Konstantinidis K.T."/>
            <person name="Eloe-Fadrosh E.A."/>
            <person name="Kyrpides N.C."/>
            <person name="Woyke T."/>
        </authorList>
    </citation>
    <scope>NUCLEOTIDE SEQUENCE</scope>
    <source>
        <strain evidence="1">GVMAG-M-3300027770-17</strain>
    </source>
</reference>
<protein>
    <submittedName>
        <fullName evidence="1">Uncharacterized protein</fullName>
    </submittedName>
</protein>